<protein>
    <recommendedName>
        <fullName evidence="1">RNase H type-1 domain-containing protein</fullName>
    </recommendedName>
</protein>
<dbReference type="EMBL" id="CM004402">
    <property type="protein sequence ID" value="OAY25997.1"/>
    <property type="molecule type" value="Genomic_DNA"/>
</dbReference>
<dbReference type="STRING" id="3983.A0A2C9U9I4"/>
<reference evidence="2" key="1">
    <citation type="submission" date="2016-02" db="EMBL/GenBank/DDBJ databases">
        <title>WGS assembly of Manihot esculenta.</title>
        <authorList>
            <person name="Bredeson J.V."/>
            <person name="Prochnik S.E."/>
            <person name="Lyons J.B."/>
            <person name="Schmutz J."/>
            <person name="Grimwood J."/>
            <person name="Vrebalov J."/>
            <person name="Bart R.S."/>
            <person name="Amuge T."/>
            <person name="Ferguson M.E."/>
            <person name="Green R."/>
            <person name="Putnam N."/>
            <person name="Stites J."/>
            <person name="Rounsley S."/>
            <person name="Rokhsar D.S."/>
        </authorList>
    </citation>
    <scope>NUCLEOTIDE SEQUENCE [LARGE SCALE GENOMIC DNA]</scope>
    <source>
        <tissue evidence="2">Leaf</tissue>
    </source>
</reference>
<name>A0A2C9U9I4_MANES</name>
<sequence>MWFAVNLGQCSVIIAEIRGILEGLKLSQNLGITLIQVECDNLVAVQMINGDIPSPPVLASLISRIQHLLNQEWPCLLEHVYREANYAADFMADYSKQFPFGVHHVLQSPG</sequence>
<dbReference type="InterPro" id="IPR036397">
    <property type="entry name" value="RNaseH_sf"/>
</dbReference>
<gene>
    <name evidence="2" type="ORF">MANES_16G013200</name>
</gene>
<accession>A0A2C9U9I4</accession>
<feature type="domain" description="RNase H type-1" evidence="1">
    <location>
        <begin position="9"/>
        <end position="93"/>
    </location>
</feature>
<dbReference type="Gene3D" id="3.30.420.10">
    <property type="entry name" value="Ribonuclease H-like superfamily/Ribonuclease H"/>
    <property type="match status" value="1"/>
</dbReference>
<dbReference type="PANTHER" id="PTHR47723">
    <property type="entry name" value="OS05G0353850 PROTEIN"/>
    <property type="match status" value="1"/>
</dbReference>
<dbReference type="AlphaFoldDB" id="A0A2C9U9I4"/>
<dbReference type="SUPFAM" id="SSF53098">
    <property type="entry name" value="Ribonuclease H-like"/>
    <property type="match status" value="1"/>
</dbReference>
<dbReference type="CDD" id="cd06222">
    <property type="entry name" value="RNase_H_like"/>
    <property type="match status" value="1"/>
</dbReference>
<dbReference type="PANTHER" id="PTHR47723:SF19">
    <property type="entry name" value="POLYNUCLEOTIDYL TRANSFERASE, RIBONUCLEASE H-LIKE SUPERFAMILY PROTEIN"/>
    <property type="match status" value="1"/>
</dbReference>
<dbReference type="InterPro" id="IPR053151">
    <property type="entry name" value="RNase_H-like"/>
</dbReference>
<dbReference type="GO" id="GO:0004523">
    <property type="term" value="F:RNA-DNA hybrid ribonuclease activity"/>
    <property type="evidence" value="ECO:0007669"/>
    <property type="project" value="InterPro"/>
</dbReference>
<dbReference type="Pfam" id="PF13456">
    <property type="entry name" value="RVT_3"/>
    <property type="match status" value="1"/>
</dbReference>
<dbReference type="GO" id="GO:0003676">
    <property type="term" value="F:nucleic acid binding"/>
    <property type="evidence" value="ECO:0007669"/>
    <property type="project" value="InterPro"/>
</dbReference>
<proteinExistence type="predicted"/>
<dbReference type="InterPro" id="IPR044730">
    <property type="entry name" value="RNase_H-like_dom_plant"/>
</dbReference>
<evidence type="ECO:0000259" key="1">
    <source>
        <dbReference type="Pfam" id="PF13456"/>
    </source>
</evidence>
<dbReference type="InterPro" id="IPR002156">
    <property type="entry name" value="RNaseH_domain"/>
</dbReference>
<dbReference type="InterPro" id="IPR012337">
    <property type="entry name" value="RNaseH-like_sf"/>
</dbReference>
<evidence type="ECO:0000313" key="2">
    <source>
        <dbReference type="EMBL" id="OAY25997.1"/>
    </source>
</evidence>
<organism evidence="2">
    <name type="scientific">Manihot esculenta</name>
    <name type="common">Cassava</name>
    <name type="synonym">Jatropha manihot</name>
    <dbReference type="NCBI Taxonomy" id="3983"/>
    <lineage>
        <taxon>Eukaryota</taxon>
        <taxon>Viridiplantae</taxon>
        <taxon>Streptophyta</taxon>
        <taxon>Embryophyta</taxon>
        <taxon>Tracheophyta</taxon>
        <taxon>Spermatophyta</taxon>
        <taxon>Magnoliopsida</taxon>
        <taxon>eudicotyledons</taxon>
        <taxon>Gunneridae</taxon>
        <taxon>Pentapetalae</taxon>
        <taxon>rosids</taxon>
        <taxon>fabids</taxon>
        <taxon>Malpighiales</taxon>
        <taxon>Euphorbiaceae</taxon>
        <taxon>Crotonoideae</taxon>
        <taxon>Manihoteae</taxon>
        <taxon>Manihot</taxon>
    </lineage>
</organism>